<evidence type="ECO:0000313" key="1">
    <source>
        <dbReference type="EMBL" id="MBB5896778.1"/>
    </source>
</evidence>
<organism evidence="1 2">
    <name type="scientific">Kutzneria kofuensis</name>
    <dbReference type="NCBI Taxonomy" id="103725"/>
    <lineage>
        <taxon>Bacteria</taxon>
        <taxon>Bacillati</taxon>
        <taxon>Actinomycetota</taxon>
        <taxon>Actinomycetes</taxon>
        <taxon>Pseudonocardiales</taxon>
        <taxon>Pseudonocardiaceae</taxon>
        <taxon>Kutzneria</taxon>
    </lineage>
</organism>
<dbReference type="EMBL" id="JACHIR010000002">
    <property type="protein sequence ID" value="MBB5896778.1"/>
    <property type="molecule type" value="Genomic_DNA"/>
</dbReference>
<protein>
    <submittedName>
        <fullName evidence="1">Uncharacterized protein</fullName>
    </submittedName>
</protein>
<comment type="caution">
    <text evidence="1">The sequence shown here is derived from an EMBL/GenBank/DDBJ whole genome shotgun (WGS) entry which is preliminary data.</text>
</comment>
<accession>A0A7W9KQW1</accession>
<name>A0A7W9KQW1_9PSEU</name>
<evidence type="ECO:0000313" key="2">
    <source>
        <dbReference type="Proteomes" id="UP000585638"/>
    </source>
</evidence>
<proteinExistence type="predicted"/>
<gene>
    <name evidence="1" type="ORF">BJ998_008037</name>
</gene>
<reference evidence="1 2" key="1">
    <citation type="submission" date="2020-08" db="EMBL/GenBank/DDBJ databases">
        <title>Sequencing the genomes of 1000 actinobacteria strains.</title>
        <authorList>
            <person name="Klenk H.-P."/>
        </authorList>
    </citation>
    <scope>NUCLEOTIDE SEQUENCE [LARGE SCALE GENOMIC DNA]</scope>
    <source>
        <strain evidence="1 2">DSM 43851</strain>
    </source>
</reference>
<dbReference type="Proteomes" id="UP000585638">
    <property type="component" value="Unassembled WGS sequence"/>
</dbReference>
<dbReference type="AlphaFoldDB" id="A0A7W9KQW1"/>
<keyword evidence="2" id="KW-1185">Reference proteome</keyword>
<sequence>MFAVALFSQAISGHGVGNTADTVTTHQIDEKSKYFL</sequence>